<proteinExistence type="predicted"/>
<accession>A0A2P2MQ09</accession>
<keyword evidence="1" id="KW-1133">Transmembrane helix</keyword>
<keyword evidence="1" id="KW-0812">Transmembrane</keyword>
<dbReference type="AlphaFoldDB" id="A0A2P2MQ09"/>
<organism evidence="2">
    <name type="scientific">Rhizophora mucronata</name>
    <name type="common">Asiatic mangrove</name>
    <dbReference type="NCBI Taxonomy" id="61149"/>
    <lineage>
        <taxon>Eukaryota</taxon>
        <taxon>Viridiplantae</taxon>
        <taxon>Streptophyta</taxon>
        <taxon>Embryophyta</taxon>
        <taxon>Tracheophyta</taxon>
        <taxon>Spermatophyta</taxon>
        <taxon>Magnoliopsida</taxon>
        <taxon>eudicotyledons</taxon>
        <taxon>Gunneridae</taxon>
        <taxon>Pentapetalae</taxon>
        <taxon>rosids</taxon>
        <taxon>fabids</taxon>
        <taxon>Malpighiales</taxon>
        <taxon>Rhizophoraceae</taxon>
        <taxon>Rhizophora</taxon>
    </lineage>
</organism>
<keyword evidence="1" id="KW-0472">Membrane</keyword>
<evidence type="ECO:0000256" key="1">
    <source>
        <dbReference type="SAM" id="Phobius"/>
    </source>
</evidence>
<evidence type="ECO:0000313" key="2">
    <source>
        <dbReference type="EMBL" id="MBX32311.1"/>
    </source>
</evidence>
<reference evidence="2" key="1">
    <citation type="submission" date="2018-02" db="EMBL/GenBank/DDBJ databases">
        <title>Rhizophora mucronata_Transcriptome.</title>
        <authorList>
            <person name="Meera S.P."/>
            <person name="Sreeshan A."/>
            <person name="Augustine A."/>
        </authorList>
    </citation>
    <scope>NUCLEOTIDE SEQUENCE</scope>
    <source>
        <tissue evidence="2">Leaf</tissue>
    </source>
</reference>
<sequence length="50" mass="6369">MVVYRIRVQYMDHCLLYSLIDFFFFLFFLDRTLDVNEEIESRFFYKEVTR</sequence>
<feature type="transmembrane region" description="Helical" evidence="1">
    <location>
        <begin position="12"/>
        <end position="29"/>
    </location>
</feature>
<protein>
    <submittedName>
        <fullName evidence="2">Kinesin motor family protein</fullName>
    </submittedName>
</protein>
<name>A0A2P2MQ09_RHIMU</name>
<dbReference type="EMBL" id="GGEC01051827">
    <property type="protein sequence ID" value="MBX32311.1"/>
    <property type="molecule type" value="Transcribed_RNA"/>
</dbReference>